<reference evidence="1 2" key="1">
    <citation type="submission" date="2013-06" db="EMBL/GenBank/DDBJ databases">
        <authorList>
            <person name="Weinstock G."/>
            <person name="Sodergren E."/>
            <person name="Lobos E.A."/>
            <person name="Fulton L."/>
            <person name="Fulton R."/>
            <person name="Courtney L."/>
            <person name="Fronick C."/>
            <person name="O'Laughlin M."/>
            <person name="Godfrey J."/>
            <person name="Wilson R.M."/>
            <person name="Miner T."/>
            <person name="Farmer C."/>
            <person name="Delehaunty K."/>
            <person name="Cordes M."/>
            <person name="Minx P."/>
            <person name="Tomlinson C."/>
            <person name="Chen J."/>
            <person name="Wollam A."/>
            <person name="Pepin K.H."/>
            <person name="Bhonagiri V."/>
            <person name="Zhang X."/>
            <person name="Warren W."/>
            <person name="Mitreva M."/>
            <person name="Mardis E.R."/>
            <person name="Wilson R.K."/>
        </authorList>
    </citation>
    <scope>NUCLEOTIDE SEQUENCE [LARGE SCALE GENOMIC DNA]</scope>
    <source>
        <strain evidence="1 2">F0570</strain>
    </source>
</reference>
<comment type="caution">
    <text evidence="1">The sequence shown here is derived from an EMBL/GenBank/DDBJ whole genome shotgun (WGS) entry which is preliminary data.</text>
</comment>
<name>A0A0E2LPR1_PORGN</name>
<organism evidence="1 2">
    <name type="scientific">Porphyromonas gingivalis F0570</name>
    <dbReference type="NCBI Taxonomy" id="1227271"/>
    <lineage>
        <taxon>Bacteria</taxon>
        <taxon>Pseudomonadati</taxon>
        <taxon>Bacteroidota</taxon>
        <taxon>Bacteroidia</taxon>
        <taxon>Bacteroidales</taxon>
        <taxon>Porphyromonadaceae</taxon>
        <taxon>Porphyromonas</taxon>
    </lineage>
</organism>
<dbReference type="EMBL" id="AWUW01000119">
    <property type="protein sequence ID" value="ERJ64934.1"/>
    <property type="molecule type" value="Genomic_DNA"/>
</dbReference>
<gene>
    <name evidence="1" type="ORF">HMPREF1555_01646</name>
</gene>
<evidence type="ECO:0000313" key="1">
    <source>
        <dbReference type="EMBL" id="ERJ64934.1"/>
    </source>
</evidence>
<dbReference type="AlphaFoldDB" id="A0A0E2LPR1"/>
<sequence length="46" mass="5353">MHKDFLPQACSKESTAEDYQMNKSDCLLCKGLKKGKMARKNRGLWY</sequence>
<dbReference type="HOGENOM" id="CLU_3187191_0_0_10"/>
<dbReference type="Proteomes" id="UP000016630">
    <property type="component" value="Unassembled WGS sequence"/>
</dbReference>
<protein>
    <submittedName>
        <fullName evidence="1">Uncharacterized protein</fullName>
    </submittedName>
</protein>
<proteinExistence type="predicted"/>
<evidence type="ECO:0000313" key="2">
    <source>
        <dbReference type="Proteomes" id="UP000016630"/>
    </source>
</evidence>
<accession>A0A0E2LPR1</accession>